<evidence type="ECO:0000256" key="1">
    <source>
        <dbReference type="SAM" id="MobiDB-lite"/>
    </source>
</evidence>
<reference evidence="4" key="1">
    <citation type="submission" date="2021-02" db="EMBL/GenBank/DDBJ databases">
        <authorList>
            <person name="Nowell W R."/>
        </authorList>
    </citation>
    <scope>NUCLEOTIDE SEQUENCE</scope>
</reference>
<dbReference type="Gene3D" id="3.90.228.10">
    <property type="match status" value="1"/>
</dbReference>
<dbReference type="OrthoDB" id="421809at2759"/>
<keyword evidence="5" id="KW-1185">Reference proteome</keyword>
<dbReference type="Proteomes" id="UP000663828">
    <property type="component" value="Unassembled WGS sequence"/>
</dbReference>
<dbReference type="SUPFAM" id="SSF56399">
    <property type="entry name" value="ADP-ribosylation"/>
    <property type="match status" value="1"/>
</dbReference>
<organism evidence="4 5">
    <name type="scientific">Adineta ricciae</name>
    <name type="common">Rotifer</name>
    <dbReference type="NCBI Taxonomy" id="249248"/>
    <lineage>
        <taxon>Eukaryota</taxon>
        <taxon>Metazoa</taxon>
        <taxon>Spiralia</taxon>
        <taxon>Gnathifera</taxon>
        <taxon>Rotifera</taxon>
        <taxon>Eurotatoria</taxon>
        <taxon>Bdelloidea</taxon>
        <taxon>Adinetida</taxon>
        <taxon>Adinetidae</taxon>
        <taxon>Adineta</taxon>
    </lineage>
</organism>
<dbReference type="GO" id="GO:0003950">
    <property type="term" value="F:NAD+ poly-ADP-ribosyltransferase activity"/>
    <property type="evidence" value="ECO:0007669"/>
    <property type="project" value="InterPro"/>
</dbReference>
<comment type="caution">
    <text evidence="4">The sequence shown here is derived from an EMBL/GenBank/DDBJ whole genome shotgun (WGS) entry which is preliminary data.</text>
</comment>
<dbReference type="InterPro" id="IPR012317">
    <property type="entry name" value="Poly(ADP-ribose)pol_cat_dom"/>
</dbReference>
<feature type="domain" description="PARP catalytic" evidence="2">
    <location>
        <begin position="161"/>
        <end position="230"/>
    </location>
</feature>
<dbReference type="EMBL" id="CAJNOR010002892">
    <property type="protein sequence ID" value="CAF1353642.1"/>
    <property type="molecule type" value="Genomic_DNA"/>
</dbReference>
<evidence type="ECO:0000259" key="2">
    <source>
        <dbReference type="Pfam" id="PF00644"/>
    </source>
</evidence>
<dbReference type="Proteomes" id="UP000663852">
    <property type="component" value="Unassembled WGS sequence"/>
</dbReference>
<evidence type="ECO:0000313" key="4">
    <source>
        <dbReference type="EMBL" id="CAF1353642.1"/>
    </source>
</evidence>
<dbReference type="AlphaFoldDB" id="A0A815HEQ4"/>
<protein>
    <recommendedName>
        <fullName evidence="2">PARP catalytic domain-containing protein</fullName>
    </recommendedName>
</protein>
<proteinExistence type="predicted"/>
<feature type="region of interest" description="Disordered" evidence="1">
    <location>
        <begin position="67"/>
        <end position="90"/>
    </location>
</feature>
<accession>A0A815HEQ4</accession>
<evidence type="ECO:0000313" key="3">
    <source>
        <dbReference type="EMBL" id="CAF1159253.1"/>
    </source>
</evidence>
<sequence length="334" mass="38880">MSDIEYDGFEFYSSQDPFELEYEIEQIEFRRCWKSKMKGRKSSFSISPKTARSQSISIKFHSVNCTKKPSGNKARNQKSRVRNSNGFGCDQQLQAKTKSDSTTLTEESKQTFSIFRRRFYQKHRDAIKSSLKNNSNIKITDIRLAHVNKSVQDDFMGTLAKESSYHPQLVYHGTKSNNIVGILQYGFLIPEVPHPTNAEAPIIKMINGAVHGTGVYCSYTADYSLYYSSDINTLLACAAIPHQDMNGRIRHRHGNILVLPNVLRIVPLFLVDFEYQNRSQMNYPCFKQHQLDEHDERKRRTVCLRKYFQKTLNYLNDQSRSQSRYQLRIVDFHE</sequence>
<evidence type="ECO:0000313" key="5">
    <source>
        <dbReference type="Proteomes" id="UP000663828"/>
    </source>
</evidence>
<name>A0A815HEQ4_ADIRI</name>
<dbReference type="EMBL" id="CAJNOJ010000124">
    <property type="protein sequence ID" value="CAF1159253.1"/>
    <property type="molecule type" value="Genomic_DNA"/>
</dbReference>
<gene>
    <name evidence="3" type="ORF">EDS130_LOCUS23049</name>
    <name evidence="4" type="ORF">XAT740_LOCUS31622</name>
</gene>
<dbReference type="Pfam" id="PF00644">
    <property type="entry name" value="PARP"/>
    <property type="match status" value="1"/>
</dbReference>